<keyword evidence="3" id="KW-0732">Signal</keyword>
<protein>
    <submittedName>
        <fullName evidence="4">Uncharacterized protein</fullName>
    </submittedName>
</protein>
<feature type="transmembrane region" description="Helical" evidence="2">
    <location>
        <begin position="228"/>
        <end position="251"/>
    </location>
</feature>
<dbReference type="OrthoDB" id="3245657at2759"/>
<sequence length="442" mass="46910">MHLAMLRIAILLIFLQFTALCTFAFPYNVTIDDTNGDPLTQRNVSYSPLGAWYSHQDCNPCPDPCGNVCPIGSFNDPMDLSQVVDATWHGSAFDSTATTSLNATVTFRGTAIYAYCVLNAGLFDSDMIFYLDGEQVGAYTYNEVASSGTPPYQYSVPVFQMESLPDDNHTFTLANGKSSAGNGLESVIFLDSFLYTTDLEEAPVPESTPSSSTIPIAAQGTAAKSRDAIIALATVAVILFIAIISGVVLYFRRLRFHGIERIVRGSDKSFSFDEDCPLSTESVASNYAPEQGIESQLRSPNLTSVTAANQPPGGAAQLVEPAVMSVTSGTPAFTSIPSSMDIQAGRAPIPPPGIPILDGPPPSPGLLRRMYAASSATEGGGSHYDESARGVFEGRQAVAGAPGPNLKSDKVVQEESSGRLGSPPPRYLERIGSVFARSDSSP</sequence>
<feature type="compositionally biased region" description="Basic and acidic residues" evidence="1">
    <location>
        <begin position="407"/>
        <end position="417"/>
    </location>
</feature>
<dbReference type="EMBL" id="KB445791">
    <property type="protein sequence ID" value="EMD41547.1"/>
    <property type="molecule type" value="Genomic_DNA"/>
</dbReference>
<reference evidence="4 5" key="1">
    <citation type="journal article" date="2012" name="Proc. Natl. Acad. Sci. U.S.A.">
        <title>Comparative genomics of Ceriporiopsis subvermispora and Phanerochaete chrysosporium provide insight into selective ligninolysis.</title>
        <authorList>
            <person name="Fernandez-Fueyo E."/>
            <person name="Ruiz-Duenas F.J."/>
            <person name="Ferreira P."/>
            <person name="Floudas D."/>
            <person name="Hibbett D.S."/>
            <person name="Canessa P."/>
            <person name="Larrondo L.F."/>
            <person name="James T.Y."/>
            <person name="Seelenfreund D."/>
            <person name="Lobos S."/>
            <person name="Polanco R."/>
            <person name="Tello M."/>
            <person name="Honda Y."/>
            <person name="Watanabe T."/>
            <person name="Watanabe T."/>
            <person name="Ryu J.S."/>
            <person name="Kubicek C.P."/>
            <person name="Schmoll M."/>
            <person name="Gaskell J."/>
            <person name="Hammel K.E."/>
            <person name="St John F.J."/>
            <person name="Vanden Wymelenberg A."/>
            <person name="Sabat G."/>
            <person name="Splinter BonDurant S."/>
            <person name="Syed K."/>
            <person name="Yadav J.S."/>
            <person name="Doddapaneni H."/>
            <person name="Subramanian V."/>
            <person name="Lavin J.L."/>
            <person name="Oguiza J.A."/>
            <person name="Perez G."/>
            <person name="Pisabarro A.G."/>
            <person name="Ramirez L."/>
            <person name="Santoyo F."/>
            <person name="Master E."/>
            <person name="Coutinho P.M."/>
            <person name="Henrissat B."/>
            <person name="Lombard V."/>
            <person name="Magnuson J.K."/>
            <person name="Kuees U."/>
            <person name="Hori C."/>
            <person name="Igarashi K."/>
            <person name="Samejima M."/>
            <person name="Held B.W."/>
            <person name="Barry K.W."/>
            <person name="LaButti K.M."/>
            <person name="Lapidus A."/>
            <person name="Lindquist E.A."/>
            <person name="Lucas S.M."/>
            <person name="Riley R."/>
            <person name="Salamov A.A."/>
            <person name="Hoffmeister D."/>
            <person name="Schwenk D."/>
            <person name="Hadar Y."/>
            <person name="Yarden O."/>
            <person name="de Vries R.P."/>
            <person name="Wiebenga A."/>
            <person name="Stenlid J."/>
            <person name="Eastwood D."/>
            <person name="Grigoriev I.V."/>
            <person name="Berka R.M."/>
            <person name="Blanchette R.A."/>
            <person name="Kersten P."/>
            <person name="Martinez A.T."/>
            <person name="Vicuna R."/>
            <person name="Cullen D."/>
        </authorList>
    </citation>
    <scope>NUCLEOTIDE SEQUENCE [LARGE SCALE GENOMIC DNA]</scope>
    <source>
        <strain evidence="4 5">B</strain>
    </source>
</reference>
<evidence type="ECO:0000313" key="4">
    <source>
        <dbReference type="EMBL" id="EMD41547.1"/>
    </source>
</evidence>
<evidence type="ECO:0000313" key="5">
    <source>
        <dbReference type="Proteomes" id="UP000016930"/>
    </source>
</evidence>
<keyword evidence="2" id="KW-0812">Transmembrane</keyword>
<keyword evidence="5" id="KW-1185">Reference proteome</keyword>
<name>M2RSX8_CERS8</name>
<keyword evidence="2" id="KW-1133">Transmembrane helix</keyword>
<dbReference type="STRING" id="914234.M2RSX8"/>
<feature type="chain" id="PRO_5004024918" evidence="3">
    <location>
        <begin position="25"/>
        <end position="442"/>
    </location>
</feature>
<proteinExistence type="predicted"/>
<dbReference type="Gene3D" id="2.60.120.260">
    <property type="entry name" value="Galactose-binding domain-like"/>
    <property type="match status" value="1"/>
</dbReference>
<dbReference type="Proteomes" id="UP000016930">
    <property type="component" value="Unassembled WGS sequence"/>
</dbReference>
<dbReference type="HOGENOM" id="CLU_655517_0_0_1"/>
<gene>
    <name evidence="4" type="ORF">CERSUDRAFT_120586</name>
</gene>
<accession>M2RSX8</accession>
<evidence type="ECO:0000256" key="1">
    <source>
        <dbReference type="SAM" id="MobiDB-lite"/>
    </source>
</evidence>
<feature type="region of interest" description="Disordered" evidence="1">
    <location>
        <begin position="376"/>
        <end position="442"/>
    </location>
</feature>
<organism evidence="4 5">
    <name type="scientific">Ceriporiopsis subvermispora (strain B)</name>
    <name type="common">White-rot fungus</name>
    <name type="synonym">Gelatoporia subvermispora</name>
    <dbReference type="NCBI Taxonomy" id="914234"/>
    <lineage>
        <taxon>Eukaryota</taxon>
        <taxon>Fungi</taxon>
        <taxon>Dikarya</taxon>
        <taxon>Basidiomycota</taxon>
        <taxon>Agaricomycotina</taxon>
        <taxon>Agaricomycetes</taxon>
        <taxon>Polyporales</taxon>
        <taxon>Gelatoporiaceae</taxon>
        <taxon>Gelatoporia</taxon>
    </lineage>
</organism>
<evidence type="ECO:0000256" key="3">
    <source>
        <dbReference type="SAM" id="SignalP"/>
    </source>
</evidence>
<dbReference type="AlphaFoldDB" id="M2RSX8"/>
<evidence type="ECO:0000256" key="2">
    <source>
        <dbReference type="SAM" id="Phobius"/>
    </source>
</evidence>
<feature type="signal peptide" evidence="3">
    <location>
        <begin position="1"/>
        <end position="24"/>
    </location>
</feature>
<keyword evidence="2" id="KW-0472">Membrane</keyword>